<dbReference type="InterPro" id="IPR008949">
    <property type="entry name" value="Isoprenoid_synthase_dom_sf"/>
</dbReference>
<dbReference type="Gene3D" id="1.10.600.10">
    <property type="entry name" value="Farnesyl Diphosphate Synthase"/>
    <property type="match status" value="1"/>
</dbReference>
<organism evidence="1 2">
    <name type="scientific">Caenimonas aquaedulcis</name>
    <dbReference type="NCBI Taxonomy" id="2793270"/>
    <lineage>
        <taxon>Bacteria</taxon>
        <taxon>Pseudomonadati</taxon>
        <taxon>Pseudomonadota</taxon>
        <taxon>Betaproteobacteria</taxon>
        <taxon>Burkholderiales</taxon>
        <taxon>Comamonadaceae</taxon>
        <taxon>Caenimonas</taxon>
    </lineage>
</organism>
<dbReference type="AlphaFoldDB" id="A0A931MFM4"/>
<evidence type="ECO:0000313" key="2">
    <source>
        <dbReference type="Proteomes" id="UP000651050"/>
    </source>
</evidence>
<sequence>MDAETPPAAPSSPDLARLLRSVSRSFDLSIRLLPRAVRAPVAVAYLLARAADTLADTSQVPAAERGTKLSAWAAAVSGDLADPGREVRQIAESFAPMQSDADERALILALPACLDALSALDADDRADVRAVLRHITRGQALDVQRFADPGRIVSLANAAELDEYTYLVAGCVGEFWTALCDRHLPHFAALPLDEMRNLGRRYGQALQLVNILRDAEADAAAGRCYLPADEVAALGIPAVRRKWLEHAHTGLAQGSRYADAVHSRRVRAATALPALIGIRTLALLEQRASTDSRPVKVPRSQVRSLLLRIAVTFASRGPLRRMFEDGAASA</sequence>
<dbReference type="SUPFAM" id="SSF48576">
    <property type="entry name" value="Terpenoid synthases"/>
    <property type="match status" value="1"/>
</dbReference>
<dbReference type="GO" id="GO:0016765">
    <property type="term" value="F:transferase activity, transferring alkyl or aryl (other than methyl) groups"/>
    <property type="evidence" value="ECO:0007669"/>
    <property type="project" value="UniProtKB-ARBA"/>
</dbReference>
<name>A0A931MFM4_9BURK</name>
<dbReference type="Proteomes" id="UP000651050">
    <property type="component" value="Unassembled WGS sequence"/>
</dbReference>
<dbReference type="RefSeq" id="WP_196985388.1">
    <property type="nucleotide sequence ID" value="NZ_JADWYS010000001.1"/>
</dbReference>
<proteinExistence type="predicted"/>
<dbReference type="Pfam" id="PF00494">
    <property type="entry name" value="SQS_PSY"/>
    <property type="match status" value="1"/>
</dbReference>
<dbReference type="SFLD" id="SFLDG01018">
    <property type="entry name" value="Squalene/Phytoene_Synthase_Lik"/>
    <property type="match status" value="1"/>
</dbReference>
<keyword evidence="2" id="KW-1185">Reference proteome</keyword>
<protein>
    <submittedName>
        <fullName evidence="1">Squalene/phytoene synthase family protein</fullName>
    </submittedName>
</protein>
<dbReference type="EMBL" id="JADWYS010000001">
    <property type="protein sequence ID" value="MBG9387466.1"/>
    <property type="molecule type" value="Genomic_DNA"/>
</dbReference>
<dbReference type="InterPro" id="IPR002060">
    <property type="entry name" value="Squ/phyt_synthse"/>
</dbReference>
<evidence type="ECO:0000313" key="1">
    <source>
        <dbReference type="EMBL" id="MBG9387466.1"/>
    </source>
</evidence>
<dbReference type="SFLD" id="SFLDS00005">
    <property type="entry name" value="Isoprenoid_Synthase_Type_I"/>
    <property type="match status" value="1"/>
</dbReference>
<accession>A0A931MFM4</accession>
<comment type="caution">
    <text evidence="1">The sequence shown here is derived from an EMBL/GenBank/DDBJ whole genome shotgun (WGS) entry which is preliminary data.</text>
</comment>
<dbReference type="PANTHER" id="PTHR31480">
    <property type="entry name" value="BIFUNCTIONAL LYCOPENE CYCLASE/PHYTOENE SYNTHASE"/>
    <property type="match status" value="1"/>
</dbReference>
<reference evidence="1" key="1">
    <citation type="submission" date="2020-11" db="EMBL/GenBank/DDBJ databases">
        <title>Bacterial whole genome sequence for Caenimonas sp. DR4.4.</title>
        <authorList>
            <person name="Le V."/>
            <person name="Ko S.-R."/>
            <person name="Ahn C.-Y."/>
            <person name="Oh H.-M."/>
        </authorList>
    </citation>
    <scope>NUCLEOTIDE SEQUENCE</scope>
    <source>
        <strain evidence="1">DR4.4</strain>
    </source>
</reference>
<gene>
    <name evidence="1" type="ORF">I5803_05520</name>
</gene>